<dbReference type="InterPro" id="IPR004507">
    <property type="entry name" value="UbiX-like"/>
</dbReference>
<evidence type="ECO:0000256" key="3">
    <source>
        <dbReference type="ARBA" id="ARBA00022643"/>
    </source>
</evidence>
<comment type="function">
    <text evidence="5">Flavin prenyltransferase that catalyzes the synthesis of the prenylated FMN cofactor (prenyl-FMN) for 4-hydroxy-3-polyprenylbenzoic acid decarboxylase UbiD. The prenyltransferase is metal-independent and links a dimethylallyl moiety from dimethylallyl monophosphate (DMAP) to the flavin N5 and C6 atoms of FMN.</text>
</comment>
<sequence>MRRLGTFHLIGDNHSVPQPLHTEAPTNITLAITGASGSIYAAELLRALAADDRVTKINFVASDSALRVFAEELNLSGRNDLAEKLLGAPCPKLQQHAETDIAANIASGSYPTAAMIVLPCSMGTLASIANGLAQNLIHRAADVCLKENRPLILCIRETPFNRIHIRNMQLASDAGATIFPAIPTLYNHPQSTQEMARNFIHRVLAHIGLSQPNAYQWQPD</sequence>
<dbReference type="Gene3D" id="3.40.50.1950">
    <property type="entry name" value="Flavin prenyltransferase-like"/>
    <property type="match status" value="1"/>
</dbReference>
<dbReference type="EMBL" id="JACCCU010000001">
    <property type="protein sequence ID" value="NYF89055.1"/>
    <property type="molecule type" value="Genomic_DNA"/>
</dbReference>
<dbReference type="Proteomes" id="UP000564385">
    <property type="component" value="Unassembled WGS sequence"/>
</dbReference>
<protein>
    <recommendedName>
        <fullName evidence="5">Flavin prenyltransferase UbiX</fullName>
        <ecNumber evidence="5">2.5.1.129</ecNumber>
    </recommendedName>
</protein>
<evidence type="ECO:0000256" key="4">
    <source>
        <dbReference type="ARBA" id="ARBA00022679"/>
    </source>
</evidence>
<evidence type="ECO:0000256" key="2">
    <source>
        <dbReference type="ARBA" id="ARBA00022630"/>
    </source>
</evidence>
<evidence type="ECO:0000313" key="8">
    <source>
        <dbReference type="Proteomes" id="UP000564385"/>
    </source>
</evidence>
<dbReference type="SUPFAM" id="SSF52507">
    <property type="entry name" value="Homo-oligomeric flavin-containing Cys decarboxylases, HFCD"/>
    <property type="match status" value="1"/>
</dbReference>
<feature type="binding site" evidence="5">
    <location>
        <position position="62"/>
    </location>
    <ligand>
        <name>FMN</name>
        <dbReference type="ChEBI" id="CHEBI:58210"/>
    </ligand>
</feature>
<dbReference type="InterPro" id="IPR036551">
    <property type="entry name" value="Flavin_trans-like"/>
</dbReference>
<evidence type="ECO:0000313" key="7">
    <source>
        <dbReference type="EMBL" id="NYF89055.1"/>
    </source>
</evidence>
<evidence type="ECO:0000256" key="1">
    <source>
        <dbReference type="ARBA" id="ARBA00022602"/>
    </source>
</evidence>
<keyword evidence="4 5" id="KW-0808">Transferase</keyword>
<evidence type="ECO:0000256" key="5">
    <source>
        <dbReference type="HAMAP-Rule" id="MF_01984"/>
    </source>
</evidence>
<feature type="binding site" evidence="5">
    <location>
        <begin position="34"/>
        <end position="36"/>
    </location>
    <ligand>
        <name>FMN</name>
        <dbReference type="ChEBI" id="CHEBI:58210"/>
    </ligand>
</feature>
<feature type="binding site" evidence="5">
    <location>
        <position position="186"/>
    </location>
    <ligand>
        <name>dimethylallyl phosphate</name>
        <dbReference type="ChEBI" id="CHEBI:88052"/>
    </ligand>
</feature>
<proteinExistence type="inferred from homology"/>
<keyword evidence="7" id="KW-0456">Lyase</keyword>
<keyword evidence="2 5" id="KW-0285">Flavoprotein</keyword>
<dbReference type="AlphaFoldDB" id="A0A852VFN3"/>
<comment type="caution">
    <text evidence="7">The sequence shown here is derived from an EMBL/GenBank/DDBJ whole genome shotgun (WGS) entry which is preliminary data.</text>
</comment>
<reference evidence="7 8" key="1">
    <citation type="submission" date="2020-07" db="EMBL/GenBank/DDBJ databases">
        <title>Genomic Encyclopedia of Type Strains, Phase IV (KMG-V): Genome sequencing to study the core and pangenomes of soil and plant-associated prokaryotes.</title>
        <authorList>
            <person name="Whitman W."/>
        </authorList>
    </citation>
    <scope>NUCLEOTIDE SEQUENCE [LARGE SCALE GENOMIC DNA]</scope>
    <source>
        <strain evidence="7 8">M8UP22</strain>
    </source>
</reference>
<evidence type="ECO:0000259" key="6">
    <source>
        <dbReference type="Pfam" id="PF02441"/>
    </source>
</evidence>
<dbReference type="EC" id="2.5.1.129" evidence="5"/>
<feature type="binding site" evidence="5">
    <location>
        <position position="156"/>
    </location>
    <ligand>
        <name>FMN</name>
        <dbReference type="ChEBI" id="CHEBI:58210"/>
    </ligand>
</feature>
<feature type="domain" description="Flavoprotein" evidence="6">
    <location>
        <begin position="27"/>
        <end position="201"/>
    </location>
</feature>
<dbReference type="NCBIfam" id="TIGR00421">
    <property type="entry name" value="ubiX_pad"/>
    <property type="match status" value="1"/>
</dbReference>
<organism evidence="7 8">
    <name type="scientific">Tunturiibacter lichenicola</name>
    <dbReference type="NCBI Taxonomy" id="2051959"/>
    <lineage>
        <taxon>Bacteria</taxon>
        <taxon>Pseudomonadati</taxon>
        <taxon>Acidobacteriota</taxon>
        <taxon>Terriglobia</taxon>
        <taxon>Terriglobales</taxon>
        <taxon>Acidobacteriaceae</taxon>
        <taxon>Tunturiibacter</taxon>
    </lineage>
</organism>
<keyword evidence="1 5" id="KW-0637">Prenyltransferase</keyword>
<comment type="similarity">
    <text evidence="5">Belongs to the UbiX/PAD1 family.</text>
</comment>
<comment type="caution">
    <text evidence="5">Lacks conserved residue(s) required for the propagation of feature annotation.</text>
</comment>
<dbReference type="HAMAP" id="MF_01984">
    <property type="entry name" value="ubiX_pad"/>
    <property type="match status" value="1"/>
</dbReference>
<dbReference type="GO" id="GO:0016829">
    <property type="term" value="F:lyase activity"/>
    <property type="evidence" value="ECO:0007669"/>
    <property type="project" value="UniProtKB-KW"/>
</dbReference>
<comment type="catalytic activity">
    <reaction evidence="5">
        <text>dimethylallyl phosphate + FMNH2 = prenylated FMNH2 + phosphate</text>
        <dbReference type="Rhea" id="RHEA:37743"/>
        <dbReference type="ChEBI" id="CHEBI:43474"/>
        <dbReference type="ChEBI" id="CHEBI:57618"/>
        <dbReference type="ChEBI" id="CHEBI:87467"/>
        <dbReference type="ChEBI" id="CHEBI:88052"/>
        <dbReference type="EC" id="2.5.1.129"/>
    </reaction>
</comment>
<dbReference type="InterPro" id="IPR003382">
    <property type="entry name" value="Flavoprotein"/>
</dbReference>
<accession>A0A852VFN3</accession>
<name>A0A852VFN3_9BACT</name>
<keyword evidence="3 5" id="KW-0288">FMN</keyword>
<gene>
    <name evidence="5" type="primary">ubiX</name>
    <name evidence="7" type="ORF">HDF08_001122</name>
</gene>
<feature type="binding site" evidence="5">
    <location>
        <position position="202"/>
    </location>
    <ligand>
        <name>dimethylallyl phosphate</name>
        <dbReference type="ChEBI" id="CHEBI:88052"/>
    </ligand>
</feature>
<feature type="binding site" evidence="5">
    <location>
        <begin position="121"/>
        <end position="124"/>
    </location>
    <ligand>
        <name>FMN</name>
        <dbReference type="ChEBI" id="CHEBI:58210"/>
    </ligand>
</feature>
<dbReference type="Pfam" id="PF02441">
    <property type="entry name" value="Flavoprotein"/>
    <property type="match status" value="1"/>
</dbReference>
<dbReference type="GO" id="GO:0106141">
    <property type="term" value="F:flavin prenyltransferase activity"/>
    <property type="evidence" value="ECO:0007669"/>
    <property type="project" value="UniProtKB-EC"/>
</dbReference>